<keyword evidence="2" id="KW-0547">Nucleotide-binding</keyword>
<evidence type="ECO:0000313" key="7">
    <source>
        <dbReference type="Proteomes" id="UP000324288"/>
    </source>
</evidence>
<name>A0A5E3ZUN2_9ACTN</name>
<feature type="region of interest" description="Disordered" evidence="4">
    <location>
        <begin position="1"/>
        <end position="36"/>
    </location>
</feature>
<evidence type="ECO:0000256" key="1">
    <source>
        <dbReference type="ARBA" id="ARBA00022763"/>
    </source>
</evidence>
<proteinExistence type="predicted"/>
<dbReference type="GO" id="GO:0004386">
    <property type="term" value="F:helicase activity"/>
    <property type="evidence" value="ECO:0007669"/>
    <property type="project" value="UniProtKB-KW"/>
</dbReference>
<evidence type="ECO:0000313" key="6">
    <source>
        <dbReference type="EMBL" id="VHN99443.1"/>
    </source>
</evidence>
<keyword evidence="2" id="KW-0378">Hydrolase</keyword>
<keyword evidence="2" id="KW-0347">Helicase</keyword>
<evidence type="ECO:0000256" key="3">
    <source>
        <dbReference type="ARBA" id="ARBA00023204"/>
    </source>
</evidence>
<gene>
    <name evidence="6" type="ORF">LC603019_00033</name>
</gene>
<dbReference type="Pfam" id="PF12705">
    <property type="entry name" value="PDDEXK_1"/>
    <property type="match status" value="1"/>
</dbReference>
<sequence length="297" mass="33766">MSLRPCTLPNMTNERTQDEASGEASQFPKPTASKPLALSASRANDFRQCPLLYRFRAIDRLPEPTTEAQFKGTIVHAVFEKLFDLPPSERVPDAAIALLPETFEALHTEQEPAVVPVGEKRRFLNDCAALVFNYYRVEDPRKFDPTGREQYIHAVLPDATPVRGFMDRLDIAPTGEVRIVDYKTGKKPLPRYSGSVIFQMRLYSLMYWRVHSTVPDQMKLIYLKTGETMVSRPSTADLLNTEREVVRLWNDIRQCGATGDFVPRTSKLCSWCAFQQYCPEFGGKLPDYPGWPGESHN</sequence>
<evidence type="ECO:0000256" key="2">
    <source>
        <dbReference type="ARBA" id="ARBA00022806"/>
    </source>
</evidence>
<keyword evidence="1" id="KW-0227">DNA damage</keyword>
<dbReference type="InterPro" id="IPR038726">
    <property type="entry name" value="PDDEXK_AddAB-type"/>
</dbReference>
<keyword evidence="2" id="KW-0067">ATP-binding</keyword>
<protein>
    <recommendedName>
        <fullName evidence="5">PD-(D/E)XK endonuclease-like domain-containing protein</fullName>
    </recommendedName>
</protein>
<feature type="domain" description="PD-(D/E)XK endonuclease-like" evidence="5">
    <location>
        <begin position="38"/>
        <end position="279"/>
    </location>
</feature>
<reference evidence="6 7" key="1">
    <citation type="submission" date="2019-04" db="EMBL/GenBank/DDBJ databases">
        <authorList>
            <person name="Seth-Smith MB H."/>
            <person name="Seth-Smith H."/>
        </authorList>
    </citation>
    <scope>NUCLEOTIDE SEQUENCE [LARGE SCALE GENOMIC DNA]</scope>
    <source>
        <strain evidence="6">USB-603019</strain>
    </source>
</reference>
<dbReference type="AlphaFoldDB" id="A0A5E3ZUN2"/>
<evidence type="ECO:0000259" key="5">
    <source>
        <dbReference type="Pfam" id="PF12705"/>
    </source>
</evidence>
<dbReference type="EMBL" id="LR584267">
    <property type="protein sequence ID" value="VHN99443.1"/>
    <property type="molecule type" value="Genomic_DNA"/>
</dbReference>
<keyword evidence="7" id="KW-1185">Reference proteome</keyword>
<dbReference type="Gene3D" id="3.90.320.10">
    <property type="match status" value="1"/>
</dbReference>
<dbReference type="InterPro" id="IPR011604">
    <property type="entry name" value="PDDEXK-like_dom_sf"/>
</dbReference>
<organism evidence="6 7">
    <name type="scientific">Lawsonella clevelandensis</name>
    <dbReference type="NCBI Taxonomy" id="1528099"/>
    <lineage>
        <taxon>Bacteria</taxon>
        <taxon>Bacillati</taxon>
        <taxon>Actinomycetota</taxon>
        <taxon>Actinomycetes</taxon>
        <taxon>Mycobacteriales</taxon>
        <taxon>Lawsonellaceae</taxon>
        <taxon>Lawsonella</taxon>
    </lineage>
</organism>
<evidence type="ECO:0000256" key="4">
    <source>
        <dbReference type="SAM" id="MobiDB-lite"/>
    </source>
</evidence>
<dbReference type="GO" id="GO:0006281">
    <property type="term" value="P:DNA repair"/>
    <property type="evidence" value="ECO:0007669"/>
    <property type="project" value="UniProtKB-KW"/>
</dbReference>
<accession>A0A5E3ZUN2</accession>
<dbReference type="Proteomes" id="UP000324288">
    <property type="component" value="Chromosome"/>
</dbReference>
<keyword evidence="3" id="KW-0234">DNA repair</keyword>